<comment type="caution">
    <text evidence="2">The sequence shown here is derived from an EMBL/GenBank/DDBJ whole genome shotgun (WGS) entry which is preliminary data.</text>
</comment>
<proteinExistence type="predicted"/>
<dbReference type="AlphaFoldDB" id="A0A2K3UWI4"/>
<dbReference type="RefSeq" id="WP_103311225.1">
    <property type="nucleotide sequence ID" value="NZ_PPPD01000001.1"/>
</dbReference>
<feature type="signal peptide" evidence="1">
    <location>
        <begin position="1"/>
        <end position="21"/>
    </location>
</feature>
<dbReference type="InterPro" id="IPR014468">
    <property type="entry name" value="UCP014979"/>
</dbReference>
<evidence type="ECO:0008006" key="4">
    <source>
        <dbReference type="Google" id="ProtNLM"/>
    </source>
</evidence>
<organism evidence="2 3">
    <name type="scientific">Deinococcus koreensis</name>
    <dbReference type="NCBI Taxonomy" id="2054903"/>
    <lineage>
        <taxon>Bacteria</taxon>
        <taxon>Thermotogati</taxon>
        <taxon>Deinococcota</taxon>
        <taxon>Deinococci</taxon>
        <taxon>Deinococcales</taxon>
        <taxon>Deinococcaceae</taxon>
        <taxon>Deinococcus</taxon>
    </lineage>
</organism>
<evidence type="ECO:0000313" key="2">
    <source>
        <dbReference type="EMBL" id="PNY80897.1"/>
    </source>
</evidence>
<accession>A0A2K3UWI4</accession>
<sequence length="170" mass="17859">MNRLLTALWLTSSVLASSVLAQTAAVKQNVKYTAVQKLVKVSAVNGQSAEELVESPLTVVPGDVLSEEVTVQNVGAATLPQVVVSMPVPEGTVFTGAITPKLERVGLSYSTDGGRTYSTAPQRISSVTENGKAAVKKAAAALTDVTNVRWTISSLKAGETLKLTYRVRVS</sequence>
<reference evidence="2 3" key="1">
    <citation type="submission" date="2018-01" db="EMBL/GenBank/DDBJ databases">
        <title>Deinococcus koreensis sp. nov., a radiation-resistant bacterium isolated from river water.</title>
        <authorList>
            <person name="Choi A."/>
        </authorList>
    </citation>
    <scope>NUCLEOTIDE SEQUENCE [LARGE SCALE GENOMIC DNA]</scope>
    <source>
        <strain evidence="2 3">SJW1-2</strain>
    </source>
</reference>
<protein>
    <recommendedName>
        <fullName evidence="4">DUF11 domain-containing protein</fullName>
    </recommendedName>
</protein>
<dbReference type="OrthoDB" id="69975at2"/>
<name>A0A2K3UWI4_9DEIO</name>
<evidence type="ECO:0000256" key="1">
    <source>
        <dbReference type="SAM" id="SignalP"/>
    </source>
</evidence>
<evidence type="ECO:0000313" key="3">
    <source>
        <dbReference type="Proteomes" id="UP000236379"/>
    </source>
</evidence>
<gene>
    <name evidence="2" type="ORF">CVO96_05510</name>
</gene>
<dbReference type="Proteomes" id="UP000236379">
    <property type="component" value="Unassembled WGS sequence"/>
</dbReference>
<dbReference type="PIRSF" id="PIRSF014979">
    <property type="entry name" value="UCP014979"/>
    <property type="match status" value="1"/>
</dbReference>
<keyword evidence="1" id="KW-0732">Signal</keyword>
<dbReference type="EMBL" id="PPPD01000001">
    <property type="protein sequence ID" value="PNY80897.1"/>
    <property type="molecule type" value="Genomic_DNA"/>
</dbReference>
<keyword evidence="3" id="KW-1185">Reference proteome</keyword>
<feature type="chain" id="PRO_5014398643" description="DUF11 domain-containing protein" evidence="1">
    <location>
        <begin position="22"/>
        <end position="170"/>
    </location>
</feature>